<organism evidence="2 3">
    <name type="scientific">Friedmanniomyces endolithicus</name>
    <dbReference type="NCBI Taxonomy" id="329885"/>
    <lineage>
        <taxon>Eukaryota</taxon>
        <taxon>Fungi</taxon>
        <taxon>Dikarya</taxon>
        <taxon>Ascomycota</taxon>
        <taxon>Pezizomycotina</taxon>
        <taxon>Dothideomycetes</taxon>
        <taxon>Dothideomycetidae</taxon>
        <taxon>Mycosphaerellales</taxon>
        <taxon>Teratosphaeriaceae</taxon>
        <taxon>Friedmanniomyces</taxon>
    </lineage>
</organism>
<name>A0AAN6J9K9_9PEZI</name>
<feature type="region of interest" description="Disordered" evidence="1">
    <location>
        <begin position="267"/>
        <end position="293"/>
    </location>
</feature>
<protein>
    <submittedName>
        <fullName evidence="2">Uncharacterized protein</fullName>
    </submittedName>
</protein>
<dbReference type="Proteomes" id="UP001168146">
    <property type="component" value="Unassembled WGS sequence"/>
</dbReference>
<feature type="compositionally biased region" description="Low complexity" evidence="1">
    <location>
        <begin position="20"/>
        <end position="32"/>
    </location>
</feature>
<gene>
    <name evidence="2" type="ORF">LTR82_012450</name>
</gene>
<feature type="region of interest" description="Disordered" evidence="1">
    <location>
        <begin position="1"/>
        <end position="43"/>
    </location>
</feature>
<reference evidence="2" key="1">
    <citation type="submission" date="2021-12" db="EMBL/GenBank/DDBJ databases">
        <title>Black yeast isolated from Biological Soil Crust.</title>
        <authorList>
            <person name="Kurbessoian T."/>
        </authorList>
    </citation>
    <scope>NUCLEOTIDE SEQUENCE</scope>
    <source>
        <strain evidence="2">CCFEE 5208</strain>
    </source>
</reference>
<dbReference type="EMBL" id="JASUXU010000050">
    <property type="protein sequence ID" value="KAK0315914.1"/>
    <property type="molecule type" value="Genomic_DNA"/>
</dbReference>
<accession>A0AAN6J9K9</accession>
<evidence type="ECO:0000256" key="1">
    <source>
        <dbReference type="SAM" id="MobiDB-lite"/>
    </source>
</evidence>
<sequence>MSGSSKKTEPTAAMRKPKINSSLLSDSNVTSSPESQPKVLARDVPSVRRQGYRGLVLPPQPLSSCQLRSPSMRPQLHLQGLLAASTLLDIHALAYTRPASEVTIFGFRAPLDCSFINCTDIPAYTICPGNQSYCYEGSVCGTWANHPDWCCTDLNANYKGGDATQGNATCLRYASTLQTFNFSDSATNGNDGKGVLPTGEYCKLPATNPGYNFLTNMAESNASFPYDNNGFACCPGDFDIVEEWDYAGNTIARALCVAPLGSGGTATAPSNSTGTGSPTATTGTGTASGATSTKASGAGLSSEALWTALLAACVVGLALG</sequence>
<comment type="caution">
    <text evidence="2">The sequence shown here is derived from an EMBL/GenBank/DDBJ whole genome shotgun (WGS) entry which is preliminary data.</text>
</comment>
<evidence type="ECO:0000313" key="2">
    <source>
        <dbReference type="EMBL" id="KAK0315914.1"/>
    </source>
</evidence>
<proteinExistence type="predicted"/>
<dbReference type="AlphaFoldDB" id="A0AAN6J9K9"/>
<evidence type="ECO:0000313" key="3">
    <source>
        <dbReference type="Proteomes" id="UP001168146"/>
    </source>
</evidence>